<feature type="region of interest" description="Disordered" evidence="1">
    <location>
        <begin position="217"/>
        <end position="238"/>
    </location>
</feature>
<dbReference type="EMBL" id="JEMN01001036">
    <property type="protein sequence ID" value="KXH50895.1"/>
    <property type="molecule type" value="Genomic_DNA"/>
</dbReference>
<organism evidence="2 3">
    <name type="scientific">Colletotrichum nymphaeae SA-01</name>
    <dbReference type="NCBI Taxonomy" id="1460502"/>
    <lineage>
        <taxon>Eukaryota</taxon>
        <taxon>Fungi</taxon>
        <taxon>Dikarya</taxon>
        <taxon>Ascomycota</taxon>
        <taxon>Pezizomycotina</taxon>
        <taxon>Sordariomycetes</taxon>
        <taxon>Hypocreomycetidae</taxon>
        <taxon>Glomerellales</taxon>
        <taxon>Glomerellaceae</taxon>
        <taxon>Colletotrichum</taxon>
        <taxon>Colletotrichum acutatum species complex</taxon>
    </lineage>
</organism>
<dbReference type="Proteomes" id="UP000070054">
    <property type="component" value="Unassembled WGS sequence"/>
</dbReference>
<protein>
    <submittedName>
        <fullName evidence="2">Uncharacterized protein</fullName>
    </submittedName>
</protein>
<evidence type="ECO:0000313" key="3">
    <source>
        <dbReference type="Proteomes" id="UP000070054"/>
    </source>
</evidence>
<sequence>MQRNFLKTSPLPLSHSTPFACMSLFCPLVVIIIIFAASPSRGQATDTKQVTAPLPAPATTHHLPYVAKLVLIKGSIIAPDSRHISLESFQSPLCYRLARLAGFYLIALLDRGRVSGQHLLLPAVQHSWRATTNHEPSLSCPVLPTSAPYGYKTPRTELAHFEQQQISSAIRTFELTTTRHRLGRDWDPSSARPPVLLFHNGQPCLARPNRLTEGARSKISRQHLATTTQTTSPPPASITRARLTQTNSGADLLHTFGRAQSQSQRIIDYRRTRSLLNPIDPLWNPVDIAKPNHQIISIPTTPFEFSKPFRLVVGGWARVSVAFTLTRCDSPSESQQLQPCVG</sequence>
<dbReference type="AlphaFoldDB" id="A0A135TRZ9"/>
<evidence type="ECO:0000313" key="2">
    <source>
        <dbReference type="EMBL" id="KXH50895.1"/>
    </source>
</evidence>
<name>A0A135TRZ9_9PEZI</name>
<accession>A0A135TRZ9</accession>
<keyword evidence="3" id="KW-1185">Reference proteome</keyword>
<reference evidence="2 3" key="1">
    <citation type="submission" date="2014-02" db="EMBL/GenBank/DDBJ databases">
        <title>The genome sequence of Colletotrichum nymphaeae SA-01.</title>
        <authorList>
            <person name="Baroncelli R."/>
            <person name="Thon M.R."/>
        </authorList>
    </citation>
    <scope>NUCLEOTIDE SEQUENCE [LARGE SCALE GENOMIC DNA]</scope>
    <source>
        <strain evidence="2 3">SA-01</strain>
    </source>
</reference>
<comment type="caution">
    <text evidence="2">The sequence shown here is derived from an EMBL/GenBank/DDBJ whole genome shotgun (WGS) entry which is preliminary data.</text>
</comment>
<gene>
    <name evidence="2" type="ORF">CNYM01_03349</name>
</gene>
<proteinExistence type="predicted"/>
<evidence type="ECO:0000256" key="1">
    <source>
        <dbReference type="SAM" id="MobiDB-lite"/>
    </source>
</evidence>